<evidence type="ECO:0000313" key="2">
    <source>
        <dbReference type="Proteomes" id="UP001055091"/>
    </source>
</evidence>
<comment type="caution">
    <text evidence="1">The sequence shown here is derived from an EMBL/GenBank/DDBJ whole genome shotgun (WGS) entry which is preliminary data.</text>
</comment>
<dbReference type="Proteomes" id="UP001055091">
    <property type="component" value="Unassembled WGS sequence"/>
</dbReference>
<organism evidence="1 2">
    <name type="scientific">Hungatella hathewayi</name>
    <dbReference type="NCBI Taxonomy" id="154046"/>
    <lineage>
        <taxon>Bacteria</taxon>
        <taxon>Bacillati</taxon>
        <taxon>Bacillota</taxon>
        <taxon>Clostridia</taxon>
        <taxon>Lachnospirales</taxon>
        <taxon>Lachnospiraceae</taxon>
        <taxon>Hungatella</taxon>
    </lineage>
</organism>
<dbReference type="AlphaFoldDB" id="A0AA37JFQ5"/>
<reference evidence="1" key="1">
    <citation type="submission" date="2022-01" db="EMBL/GenBank/DDBJ databases">
        <title>Novel bile acid biosynthetic pathways are enriched in the microbiome of centenarians.</title>
        <authorList>
            <person name="Sato Y."/>
            <person name="Atarashi K."/>
            <person name="Plichta R.D."/>
            <person name="Arai Y."/>
            <person name="Sasajima S."/>
            <person name="Kearney M.S."/>
            <person name="Suda W."/>
            <person name="Takeshita K."/>
            <person name="Sasaki T."/>
            <person name="Okamoto S."/>
            <person name="Skelly N.A."/>
            <person name="Okamura Y."/>
            <person name="Vlamakis H."/>
            <person name="Li Y."/>
            <person name="Tanoue T."/>
            <person name="Takei H."/>
            <person name="Nittono H."/>
            <person name="Narushima S."/>
            <person name="Irie J."/>
            <person name="Itoh H."/>
            <person name="Moriya K."/>
            <person name="Sugiura Y."/>
            <person name="Suematsu M."/>
            <person name="Moritoki N."/>
            <person name="Shibata S."/>
            <person name="Littman R.D."/>
            <person name="Fischbach A.M."/>
            <person name="Uwamino Y."/>
            <person name="Inoue T."/>
            <person name="Honda A."/>
            <person name="Hattori M."/>
            <person name="Murai T."/>
            <person name="Xavier J.R."/>
            <person name="Hirose N."/>
            <person name="Honda K."/>
        </authorList>
    </citation>
    <scope>NUCLEOTIDE SEQUENCE</scope>
    <source>
        <strain evidence="1">CE91-St55</strain>
    </source>
</reference>
<proteinExistence type="predicted"/>
<name>A0AA37JFQ5_9FIRM</name>
<protein>
    <submittedName>
        <fullName evidence="1">Uncharacterized protein</fullName>
    </submittedName>
</protein>
<sequence length="63" mass="7405">MELWPKTTYFSVSPEVPASFLLDKPDGNYYTKSYKSSLYRNAEKRRVRRVLHVQRLPEAEKGA</sequence>
<accession>A0AA37JFQ5</accession>
<evidence type="ECO:0000313" key="1">
    <source>
        <dbReference type="EMBL" id="GKG98407.1"/>
    </source>
</evidence>
<gene>
    <name evidence="1" type="ORF">CE91St55_03890</name>
</gene>
<dbReference type="EMBL" id="BQNJ01000001">
    <property type="protein sequence ID" value="GKG98407.1"/>
    <property type="molecule type" value="Genomic_DNA"/>
</dbReference>